<evidence type="ECO:0000313" key="2">
    <source>
        <dbReference type="Proteomes" id="UP001062776"/>
    </source>
</evidence>
<protein>
    <recommendedName>
        <fullName evidence="3">Alpha/beta hydrolase</fullName>
    </recommendedName>
</protein>
<accession>A0ABQ0Q197</accession>
<gene>
    <name evidence="1" type="ORF">AA0535_1079</name>
</gene>
<sequence>MAVIYEGEDLVVHETDGDSDYAVITFGAADHCPHATTEFYAQAPLRVNNIKSIGICTKKQDWFISPETDRVIALINEKLAAYTNRVVMGFSMGAHPALKWSRRLQATSVFAMVPKYSLDPDLCWIEERYVRDYFTDSMKGMHIAPEDVGGRVFITYDPEHKLDCYHAELIAAKLPDRDITMIKSFHTEHEIPQAYKGRHKFRRVMTALANGTRRDVVRTFSQERRTSLLNLEVLIRRNTPKHPRRAFQALTARAIDQHDNLKPIFGRVWELARLSHRLSEAGFFEQALTCRNLPLLYLRFGQALDQEQRSQRARQHFADAPLGFHGHLLCYDIEKKAFIGRDLYGGSMAHPLVKIRHFAGKLLLEAKIGEETAYLYEKDGQILMSDDRRDSGFVLEKSARNAHHHIRSRLGYLSSHPYGHYDLRATNKLEWEEYAIPSEWR</sequence>
<evidence type="ECO:0000313" key="1">
    <source>
        <dbReference type="EMBL" id="GBQ86682.1"/>
    </source>
</evidence>
<dbReference type="EMBL" id="BAPV01000007">
    <property type="protein sequence ID" value="GBQ86682.1"/>
    <property type="molecule type" value="Genomic_DNA"/>
</dbReference>
<dbReference type="RefSeq" id="WP_264814893.1">
    <property type="nucleotide sequence ID" value="NZ_BAPV01000007.1"/>
</dbReference>
<proteinExistence type="predicted"/>
<evidence type="ECO:0008006" key="3">
    <source>
        <dbReference type="Google" id="ProtNLM"/>
    </source>
</evidence>
<comment type="caution">
    <text evidence="1">The sequence shown here is derived from an EMBL/GenBank/DDBJ whole genome shotgun (WGS) entry which is preliminary data.</text>
</comment>
<name>A0ABQ0Q197_9PROT</name>
<keyword evidence="2" id="KW-1185">Reference proteome</keyword>
<dbReference type="Proteomes" id="UP001062776">
    <property type="component" value="Unassembled WGS sequence"/>
</dbReference>
<reference evidence="1" key="1">
    <citation type="submission" date="2013-04" db="EMBL/GenBank/DDBJ databases">
        <title>The genome sequencing project of 58 acetic acid bacteria.</title>
        <authorList>
            <person name="Okamoto-Kainuma A."/>
            <person name="Ishikawa M."/>
            <person name="Umino S."/>
            <person name="Koizumi Y."/>
            <person name="Shiwa Y."/>
            <person name="Yoshikawa H."/>
            <person name="Matsutani M."/>
            <person name="Matsushita K."/>
        </authorList>
    </citation>
    <scope>NUCLEOTIDE SEQUENCE</scope>
    <source>
        <strain evidence="1">NRIC 0535</strain>
    </source>
</reference>
<organism evidence="1 2">
    <name type="scientific">Asaia krungthepensis NRIC 0535</name>
    <dbReference type="NCBI Taxonomy" id="1307925"/>
    <lineage>
        <taxon>Bacteria</taxon>
        <taxon>Pseudomonadati</taxon>
        <taxon>Pseudomonadota</taxon>
        <taxon>Alphaproteobacteria</taxon>
        <taxon>Acetobacterales</taxon>
        <taxon>Acetobacteraceae</taxon>
        <taxon>Asaia</taxon>
    </lineage>
</organism>